<name>A0A2C9U947_MANES</name>
<accession>A0A2C9U947</accession>
<organism evidence="2">
    <name type="scientific">Manihot esculenta</name>
    <name type="common">Cassava</name>
    <name type="synonym">Jatropha manihot</name>
    <dbReference type="NCBI Taxonomy" id="3983"/>
    <lineage>
        <taxon>Eukaryota</taxon>
        <taxon>Viridiplantae</taxon>
        <taxon>Streptophyta</taxon>
        <taxon>Embryophyta</taxon>
        <taxon>Tracheophyta</taxon>
        <taxon>Spermatophyta</taxon>
        <taxon>Magnoliopsida</taxon>
        <taxon>eudicotyledons</taxon>
        <taxon>Gunneridae</taxon>
        <taxon>Pentapetalae</taxon>
        <taxon>rosids</taxon>
        <taxon>fabids</taxon>
        <taxon>Malpighiales</taxon>
        <taxon>Euphorbiaceae</taxon>
        <taxon>Crotonoideae</taxon>
        <taxon>Manihoteae</taxon>
        <taxon>Manihot</taxon>
    </lineage>
</organism>
<feature type="compositionally biased region" description="Polar residues" evidence="1">
    <location>
        <begin position="123"/>
        <end position="134"/>
    </location>
</feature>
<dbReference type="EMBL" id="CM004402">
    <property type="protein sequence ID" value="OAY26555.1"/>
    <property type="molecule type" value="Genomic_DNA"/>
</dbReference>
<reference evidence="2" key="1">
    <citation type="submission" date="2016-02" db="EMBL/GenBank/DDBJ databases">
        <title>WGS assembly of Manihot esculenta.</title>
        <authorList>
            <person name="Bredeson J.V."/>
            <person name="Prochnik S.E."/>
            <person name="Lyons J.B."/>
            <person name="Schmutz J."/>
            <person name="Grimwood J."/>
            <person name="Vrebalov J."/>
            <person name="Bart R.S."/>
            <person name="Amuge T."/>
            <person name="Ferguson M.E."/>
            <person name="Green R."/>
            <person name="Putnam N."/>
            <person name="Stites J."/>
            <person name="Rounsley S."/>
            <person name="Rokhsar D.S."/>
        </authorList>
    </citation>
    <scope>NUCLEOTIDE SEQUENCE [LARGE SCALE GENOMIC DNA]</scope>
    <source>
        <tissue evidence="2">Leaf</tissue>
    </source>
</reference>
<evidence type="ECO:0000256" key="1">
    <source>
        <dbReference type="SAM" id="MobiDB-lite"/>
    </source>
</evidence>
<gene>
    <name evidence="2" type="ORF">MANES_16G056100</name>
</gene>
<feature type="region of interest" description="Disordered" evidence="1">
    <location>
        <begin position="117"/>
        <end position="147"/>
    </location>
</feature>
<evidence type="ECO:0000313" key="2">
    <source>
        <dbReference type="EMBL" id="OAY26555.1"/>
    </source>
</evidence>
<proteinExistence type="predicted"/>
<sequence>MLKQLDGPFPQAQIKAHSLIHGQRISSAPAHGWALPLQRSHSHRGQPIHQLMAATSPCLHVDQSTHNQPHMHTWTKALQFPRQSKFNAKLNSRPRSLHAQLGPALCTWTVGPARSSIHARGSAHSNFTHNGPTLTPTPAPSHGPGTWTEPLNSSHQFTQRARSYTSTFKWPRAPHVDSNEGI</sequence>
<dbReference type="AlphaFoldDB" id="A0A2C9U947"/>
<protein>
    <submittedName>
        <fullName evidence="2">Uncharacterized protein</fullName>
    </submittedName>
</protein>